<feature type="region of interest" description="Disordered" evidence="4">
    <location>
        <begin position="1"/>
        <end position="203"/>
    </location>
</feature>
<evidence type="ECO:0000313" key="6">
    <source>
        <dbReference type="Proteomes" id="UP000000314"/>
    </source>
</evidence>
<feature type="region of interest" description="Disordered" evidence="4">
    <location>
        <begin position="1135"/>
        <end position="1171"/>
    </location>
</feature>
<feature type="coiled-coil region" evidence="3">
    <location>
        <begin position="1097"/>
        <end position="1124"/>
    </location>
</feature>
<dbReference type="EMBL" id="FN392321">
    <property type="protein sequence ID" value="CAY70339.1"/>
    <property type="molecule type" value="Genomic_DNA"/>
</dbReference>
<dbReference type="FunCoup" id="C4R453">
    <property type="interactions" value="532"/>
</dbReference>
<evidence type="ECO:0000313" key="5">
    <source>
        <dbReference type="EMBL" id="CAY70339.1"/>
    </source>
</evidence>
<dbReference type="STRING" id="644223.C4R453"/>
<feature type="compositionally biased region" description="Basic residues" evidence="4">
    <location>
        <begin position="1"/>
        <end position="11"/>
    </location>
</feature>
<dbReference type="OrthoDB" id="45365at2759"/>
<dbReference type="GeneID" id="8200125"/>
<feature type="compositionally biased region" description="Acidic residues" evidence="4">
    <location>
        <begin position="726"/>
        <end position="738"/>
    </location>
</feature>
<dbReference type="InterPro" id="IPR051568">
    <property type="entry name" value="LZTR1/Attractin"/>
</dbReference>
<dbReference type="RefSeq" id="XP_002492518.1">
    <property type="nucleotide sequence ID" value="XM_002492473.1"/>
</dbReference>
<keyword evidence="3" id="KW-0175">Coiled coil</keyword>
<keyword evidence="1" id="KW-0880">Kelch repeat</keyword>
<proteinExistence type="predicted"/>
<feature type="coiled-coil region" evidence="3">
    <location>
        <begin position="1031"/>
        <end position="1072"/>
    </location>
</feature>
<evidence type="ECO:0000256" key="1">
    <source>
        <dbReference type="ARBA" id="ARBA00022441"/>
    </source>
</evidence>
<feature type="compositionally biased region" description="Polar residues" evidence="4">
    <location>
        <begin position="82"/>
        <end position="121"/>
    </location>
</feature>
<dbReference type="InterPro" id="IPR015915">
    <property type="entry name" value="Kelch-typ_b-propeller"/>
</dbReference>
<dbReference type="InParanoid" id="C4R453"/>
<dbReference type="OMA" id="CSDESFQ"/>
<accession>C4R453</accession>
<reference evidence="5 6" key="1">
    <citation type="journal article" date="2009" name="Nat. Biotechnol.">
        <title>Genome sequence of the recombinant protein production host Pichia pastoris.</title>
        <authorList>
            <person name="De Schutter K."/>
            <person name="Lin Y.C."/>
            <person name="Tiels P."/>
            <person name="Van Hecke A."/>
            <person name="Glinka S."/>
            <person name="Weber-Lehmann J."/>
            <person name="Rouze P."/>
            <person name="Van de Peer Y."/>
            <person name="Callewaert N."/>
        </authorList>
    </citation>
    <scope>NUCLEOTIDE SEQUENCE [LARGE SCALE GENOMIC DNA]</scope>
    <source>
        <strain evidence="6">GS115 / ATCC 20864</strain>
    </source>
</reference>
<dbReference type="HOGENOM" id="CLU_005472_0_0_1"/>
<dbReference type="GO" id="GO:0005794">
    <property type="term" value="C:Golgi apparatus"/>
    <property type="evidence" value="ECO:0007669"/>
    <property type="project" value="TreeGrafter"/>
</dbReference>
<feature type="compositionally biased region" description="Polar residues" evidence="4">
    <location>
        <begin position="129"/>
        <end position="144"/>
    </location>
</feature>
<feature type="compositionally biased region" description="Acidic residues" evidence="4">
    <location>
        <begin position="833"/>
        <end position="844"/>
    </location>
</feature>
<dbReference type="eggNOG" id="KOG0379">
    <property type="taxonomic scope" value="Eukaryota"/>
</dbReference>
<gene>
    <name evidence="5" type="ordered locus">PAS_chr3_0298</name>
</gene>
<evidence type="ECO:0000256" key="4">
    <source>
        <dbReference type="SAM" id="MobiDB-lite"/>
    </source>
</evidence>
<keyword evidence="6" id="KW-1185">Reference proteome</keyword>
<dbReference type="PANTHER" id="PTHR46376:SF1">
    <property type="entry name" value="LEUCINE-ZIPPER-LIKE TRANSCRIPTIONAL REGULATOR 1"/>
    <property type="match status" value="1"/>
</dbReference>
<dbReference type="KEGG" id="ppa:PAS_chr3_0298"/>
<feature type="compositionally biased region" description="Polar residues" evidence="4">
    <location>
        <begin position="621"/>
        <end position="645"/>
    </location>
</feature>
<sequence>MAPFFRKHKKSGSTSNSQKETPENSNHAFNQDVQTPQRRVTGESESSLKTDLSSPATPINPFLKKNQNQNQNQNHQRPPQAPSYQHGISTPPTQYSNFASPNSYPSVATPSVNTPPTSAQHGNLPRSAGNYNNGSYSDLSPRYSQGQQIHNPQIQQHQQHQPMPQDAPQKIGNYRYPPPVSPSTSSPSNAASRGLHHPSGKPLPTVSYNTMIAKTLEPPTPTPWTKKFLYNSPFPRFMHTASSFLTENGSFFVMGGLRDANVYGDIWILQPTNAKSSSNEDSGPSNYCYLAKPIENFEGIPAPRVGHSSVLIGNAYIVFGGDTLQTNEIGELDNNLYFFHVGAYKWTIPNPTGEKPTGRYGHTISIITLSSDPENIQETTPYLYLFGGMLDNDIHNDMWSFDLSNFRRTQWSKVIPSKESPVPPRLTNHTMSIFDEKIYIYGGFDGVKLSNKLWSFDPTEKIWENIQLKGYQPPALREHAAATFNNLLFIYGGKDKNDNPSDEFFCINLEKFICFRIKNDVFSSPGKRMGHSLTVDLAQEKLIIVGGDPDDSDLTDPYVQKDYVLEGANLAYDKTVLHEFDLNKLPNFIIQEDLELAAKPREQEISKEDSPTQEKEIAEFSSLNENEFTSSTPLTTPNKQDISSPTHKEESPSNSPEMLTFPNHEEMELSPTKPLVNPAEHKLSSETEESVAKSTTTLNASSPRTANGVQSESSFLKHYANVTDNGEIDNENEADPTETEVKSVPKSEYDELVQLVDQLRFTLDSKVKEANDQVISIEAKKNKEIEGLKIQLADVKSQIQTPTIPVSSPSNAIIAGSLFSKSTSTRAIQEGTEAPEDQNVTDENSEAKEGAIEDKTIDTAETTTVGLKRQVLTLQNKLVHLEKEKVERDSQLTKFKPLLDNQIVELTSLNSLIKTQESKILELEDYVKDQTSLQKEILEWKNKYEEIQLELEESKKLAFADISINGEKSINGEEGDENKEPVGIHKSVHRITQGIDNLINVWSGLSTETGPLDESVDTDEEDLPTRLQKQIDQLLELNATQEEEKHAFKEELDTLKNELSDVSKEKEVLETKSVTNRDLETNYKQSVQSLKNTHKALNLSQIELEKQKDLNKKLSSEIEELRLFKLNKRNTSRNVTPVIVNDSDSFQNDTNESKEQRNEDADDDDDNNELNDHYDLKIKDLEADLFILKQERDQLKDEVHQLKKTLYTK</sequence>
<feature type="compositionally biased region" description="Polar residues" evidence="4">
    <location>
        <begin position="12"/>
        <end position="39"/>
    </location>
</feature>
<organism evidence="5 6">
    <name type="scientific">Komagataella phaffii (strain GS115 / ATCC 20864)</name>
    <name type="common">Yeast</name>
    <name type="synonym">Pichia pastoris</name>
    <dbReference type="NCBI Taxonomy" id="644223"/>
    <lineage>
        <taxon>Eukaryota</taxon>
        <taxon>Fungi</taxon>
        <taxon>Dikarya</taxon>
        <taxon>Ascomycota</taxon>
        <taxon>Saccharomycotina</taxon>
        <taxon>Pichiomycetes</taxon>
        <taxon>Pichiales</taxon>
        <taxon>Pichiaceae</taxon>
        <taxon>Komagataella</taxon>
    </lineage>
</organism>
<dbReference type="Gene3D" id="2.120.10.80">
    <property type="entry name" value="Kelch-type beta propeller"/>
    <property type="match status" value="2"/>
</dbReference>
<name>C4R453_KOMPG</name>
<feature type="region of interest" description="Disordered" evidence="4">
    <location>
        <begin position="830"/>
        <end position="849"/>
    </location>
</feature>
<feature type="compositionally biased region" description="Low complexity" evidence="4">
    <location>
        <begin position="66"/>
        <end position="76"/>
    </location>
</feature>
<dbReference type="AlphaFoldDB" id="C4R453"/>
<feature type="coiled-coil region" evidence="3">
    <location>
        <begin position="1178"/>
        <end position="1205"/>
    </location>
</feature>
<dbReference type="Pfam" id="PF24681">
    <property type="entry name" value="Kelch_KLHDC2_KLHL20_DRC7"/>
    <property type="match status" value="1"/>
</dbReference>
<evidence type="ECO:0000256" key="2">
    <source>
        <dbReference type="ARBA" id="ARBA00022737"/>
    </source>
</evidence>
<dbReference type="SUPFAM" id="SSF117281">
    <property type="entry name" value="Kelch motif"/>
    <property type="match status" value="1"/>
</dbReference>
<keyword evidence="2" id="KW-0677">Repeat</keyword>
<dbReference type="SMR" id="C4R453"/>
<evidence type="ECO:0000256" key="3">
    <source>
        <dbReference type="SAM" id="Coils"/>
    </source>
</evidence>
<feature type="compositionally biased region" description="Basic and acidic residues" evidence="4">
    <location>
        <begin position="602"/>
        <end position="618"/>
    </location>
</feature>
<dbReference type="Proteomes" id="UP000000314">
    <property type="component" value="Chromosome 3"/>
</dbReference>
<feature type="region of interest" description="Disordered" evidence="4">
    <location>
        <begin position="602"/>
        <end position="746"/>
    </location>
</feature>
<protein>
    <submittedName>
        <fullName evidence="5">Protein required for proper cell fusion and cell morphology</fullName>
    </submittedName>
</protein>
<feature type="compositionally biased region" description="Acidic residues" evidence="4">
    <location>
        <begin position="1160"/>
        <end position="1169"/>
    </location>
</feature>
<feature type="compositionally biased region" description="Low complexity" evidence="4">
    <location>
        <begin position="145"/>
        <end position="169"/>
    </location>
</feature>
<feature type="coiled-coil region" evidence="3">
    <location>
        <begin position="930"/>
        <end position="957"/>
    </location>
</feature>
<feature type="compositionally biased region" description="Polar residues" evidence="4">
    <location>
        <begin position="692"/>
        <end position="714"/>
    </location>
</feature>
<dbReference type="PANTHER" id="PTHR46376">
    <property type="entry name" value="LEUCINE-ZIPPER-LIKE TRANSCRIPTIONAL REGULATOR 1"/>
    <property type="match status" value="1"/>
</dbReference>